<dbReference type="EMBL" id="CZAU01000020">
    <property type="protein sequence ID" value="CUP74572.1"/>
    <property type="molecule type" value="Genomic_DNA"/>
</dbReference>
<reference evidence="1 2" key="1">
    <citation type="submission" date="2015-09" db="EMBL/GenBank/DDBJ databases">
        <authorList>
            <consortium name="Pathogen Informatics"/>
        </authorList>
    </citation>
    <scope>NUCLEOTIDE SEQUENCE [LARGE SCALE GENOMIC DNA]</scope>
    <source>
        <strain evidence="1 2">2789STDY5834908</strain>
    </source>
</reference>
<evidence type="ECO:0000313" key="2">
    <source>
        <dbReference type="Proteomes" id="UP000095564"/>
    </source>
</evidence>
<evidence type="ECO:0008006" key="3">
    <source>
        <dbReference type="Google" id="ProtNLM"/>
    </source>
</evidence>
<name>A0A174QMX8_ANAHA</name>
<gene>
    <name evidence="1" type="ORF">ERS852520_02081</name>
</gene>
<dbReference type="Proteomes" id="UP000095564">
    <property type="component" value="Unassembled WGS sequence"/>
</dbReference>
<accession>A0A174QMX8</accession>
<protein>
    <recommendedName>
        <fullName evidence="3">Complexin-2</fullName>
    </recommendedName>
</protein>
<evidence type="ECO:0000313" key="1">
    <source>
        <dbReference type="EMBL" id="CUP74572.1"/>
    </source>
</evidence>
<proteinExistence type="predicted"/>
<organism evidence="1 2">
    <name type="scientific">Anaerostipes hadrus</name>
    <dbReference type="NCBI Taxonomy" id="649756"/>
    <lineage>
        <taxon>Bacteria</taxon>
        <taxon>Bacillati</taxon>
        <taxon>Bacillota</taxon>
        <taxon>Clostridia</taxon>
        <taxon>Lachnospirales</taxon>
        <taxon>Lachnospiraceae</taxon>
        <taxon>Anaerostipes</taxon>
    </lineage>
</organism>
<dbReference type="AlphaFoldDB" id="A0A174QMX8"/>
<sequence>MAYLLFRDHNMTPSQYYDLGANERAMLRAFIRQECQEREELYKEQSS</sequence>